<sequence>MLPTKRGGIDRWMYVDALKIFTLRRIRSSEPEEVNFLRRLKTTHLHRVKSDNGNGLAWVWPSSGPGKRSSGAT</sequence>
<dbReference type="Proteomes" id="UP001283361">
    <property type="component" value="Unassembled WGS sequence"/>
</dbReference>
<proteinExistence type="predicted"/>
<gene>
    <name evidence="1" type="ORF">RRG08_051651</name>
</gene>
<dbReference type="EMBL" id="JAWDGP010002758">
    <property type="protein sequence ID" value="KAK3780173.1"/>
    <property type="molecule type" value="Genomic_DNA"/>
</dbReference>
<reference evidence="1" key="1">
    <citation type="journal article" date="2023" name="G3 (Bethesda)">
        <title>A reference genome for the long-term kleptoplast-retaining sea slug Elysia crispata morphotype clarki.</title>
        <authorList>
            <person name="Eastman K.E."/>
            <person name="Pendleton A.L."/>
            <person name="Shaikh M.A."/>
            <person name="Suttiyut T."/>
            <person name="Ogas R."/>
            <person name="Tomko P."/>
            <person name="Gavelis G."/>
            <person name="Widhalm J.R."/>
            <person name="Wisecaver J.H."/>
        </authorList>
    </citation>
    <scope>NUCLEOTIDE SEQUENCE</scope>
    <source>
        <strain evidence="1">ECLA1</strain>
    </source>
</reference>
<accession>A0AAE1A2K6</accession>
<organism evidence="1 2">
    <name type="scientific">Elysia crispata</name>
    <name type="common">lettuce slug</name>
    <dbReference type="NCBI Taxonomy" id="231223"/>
    <lineage>
        <taxon>Eukaryota</taxon>
        <taxon>Metazoa</taxon>
        <taxon>Spiralia</taxon>
        <taxon>Lophotrochozoa</taxon>
        <taxon>Mollusca</taxon>
        <taxon>Gastropoda</taxon>
        <taxon>Heterobranchia</taxon>
        <taxon>Euthyneura</taxon>
        <taxon>Panpulmonata</taxon>
        <taxon>Sacoglossa</taxon>
        <taxon>Placobranchoidea</taxon>
        <taxon>Plakobranchidae</taxon>
        <taxon>Elysia</taxon>
    </lineage>
</organism>
<evidence type="ECO:0000313" key="2">
    <source>
        <dbReference type="Proteomes" id="UP001283361"/>
    </source>
</evidence>
<comment type="caution">
    <text evidence="1">The sequence shown here is derived from an EMBL/GenBank/DDBJ whole genome shotgun (WGS) entry which is preliminary data.</text>
</comment>
<name>A0AAE1A2K6_9GAST</name>
<keyword evidence="2" id="KW-1185">Reference proteome</keyword>
<protein>
    <submittedName>
        <fullName evidence="1">Uncharacterized protein</fullName>
    </submittedName>
</protein>
<evidence type="ECO:0000313" key="1">
    <source>
        <dbReference type="EMBL" id="KAK3780173.1"/>
    </source>
</evidence>
<dbReference type="AlphaFoldDB" id="A0AAE1A2K6"/>